<dbReference type="Pfam" id="PF10076">
    <property type="entry name" value="Phage_Mu_Gp48"/>
    <property type="match status" value="1"/>
</dbReference>
<reference evidence="1" key="1">
    <citation type="journal article" date="2021" name="Proc. Natl. Acad. Sci. U.S.A.">
        <title>A Catalog of Tens of Thousands of Viruses from Human Metagenomes Reveals Hidden Associations with Chronic Diseases.</title>
        <authorList>
            <person name="Tisza M.J."/>
            <person name="Buck C.B."/>
        </authorList>
    </citation>
    <scope>NUCLEOTIDE SEQUENCE</scope>
    <source>
        <strain evidence="1">Ct3gT1</strain>
    </source>
</reference>
<sequence length="204" mass="23344">MSIELKKYMNPGNIKGPTMDSIIEQEERQLENLKSNVDISLNEIFIKRAQSIGLTILEKEFGLKVDNTLTIEERRKRLLAKKRGTGTTTIEAIKNICNAYADNTEVVEHTSEYWFELLLESYNGFFTDIESLYNTITEVKPAHLGVKYKLIATTKSNFYIGATSFTGETITTYPWQETEIEGKTDIYVPIVNYSNLETITTYPK</sequence>
<dbReference type="EMBL" id="BK016094">
    <property type="protein sequence ID" value="DAF94561.1"/>
    <property type="molecule type" value="Genomic_DNA"/>
</dbReference>
<accession>A0A8S5UJ82</accession>
<organism evidence="1">
    <name type="scientific">Siphoviridae sp. ct3gT1</name>
    <dbReference type="NCBI Taxonomy" id="2825323"/>
    <lineage>
        <taxon>Viruses</taxon>
        <taxon>Duplodnaviria</taxon>
        <taxon>Heunggongvirae</taxon>
        <taxon>Uroviricota</taxon>
        <taxon>Caudoviricetes</taxon>
    </lineage>
</organism>
<dbReference type="InterPro" id="IPR018755">
    <property type="entry name" value="Phage_Mu_Gp48"/>
</dbReference>
<evidence type="ECO:0000313" key="1">
    <source>
        <dbReference type="EMBL" id="DAF94561.1"/>
    </source>
</evidence>
<protein>
    <submittedName>
        <fullName evidence="1">Tail protein</fullName>
    </submittedName>
</protein>
<name>A0A8S5UJ82_9CAUD</name>
<proteinExistence type="predicted"/>